<proteinExistence type="predicted"/>
<organism evidence="1 2">
    <name type="scientific">Thalictrum thalictroides</name>
    <name type="common">Rue-anemone</name>
    <name type="synonym">Anemone thalictroides</name>
    <dbReference type="NCBI Taxonomy" id="46969"/>
    <lineage>
        <taxon>Eukaryota</taxon>
        <taxon>Viridiplantae</taxon>
        <taxon>Streptophyta</taxon>
        <taxon>Embryophyta</taxon>
        <taxon>Tracheophyta</taxon>
        <taxon>Spermatophyta</taxon>
        <taxon>Magnoliopsida</taxon>
        <taxon>Ranunculales</taxon>
        <taxon>Ranunculaceae</taxon>
        <taxon>Thalictroideae</taxon>
        <taxon>Thalictrum</taxon>
    </lineage>
</organism>
<dbReference type="EMBL" id="JABWDY010003562">
    <property type="protein sequence ID" value="KAF5205851.1"/>
    <property type="molecule type" value="Genomic_DNA"/>
</dbReference>
<accession>A0A7J6X7U7</accession>
<comment type="caution">
    <text evidence="1">The sequence shown here is derived from an EMBL/GenBank/DDBJ whole genome shotgun (WGS) entry which is preliminary data.</text>
</comment>
<name>A0A7J6X7U7_THATH</name>
<evidence type="ECO:0000313" key="1">
    <source>
        <dbReference type="EMBL" id="KAF5205851.1"/>
    </source>
</evidence>
<gene>
    <name evidence="1" type="ORF">FRX31_004562</name>
</gene>
<evidence type="ECO:0000313" key="2">
    <source>
        <dbReference type="Proteomes" id="UP000554482"/>
    </source>
</evidence>
<protein>
    <submittedName>
        <fullName evidence="1">Forkhead-associated (FHA) domain-containing protein</fullName>
    </submittedName>
</protein>
<dbReference type="OrthoDB" id="444265at2759"/>
<sequence length="72" mass="7998">MQFKQSGEAYIYDLGSAHGTSVNKKEEGDLRKIRSVNIREEMHDLEASLLRAKQEASIASGISWGMAEDAIE</sequence>
<keyword evidence="2" id="KW-1185">Reference proteome</keyword>
<dbReference type="AlphaFoldDB" id="A0A7J6X7U7"/>
<dbReference type="Proteomes" id="UP000554482">
    <property type="component" value="Unassembled WGS sequence"/>
</dbReference>
<reference evidence="1 2" key="1">
    <citation type="submission" date="2020-06" db="EMBL/GenBank/DDBJ databases">
        <title>Transcriptomic and genomic resources for Thalictrum thalictroides and T. hernandezii: Facilitating candidate gene discovery in an emerging model plant lineage.</title>
        <authorList>
            <person name="Arias T."/>
            <person name="Riano-Pachon D.M."/>
            <person name="Di Stilio V.S."/>
        </authorList>
    </citation>
    <scope>NUCLEOTIDE SEQUENCE [LARGE SCALE GENOMIC DNA]</scope>
    <source>
        <strain evidence="2">cv. WT478/WT964</strain>
        <tissue evidence="1">Leaves</tissue>
    </source>
</reference>
<dbReference type="Gene3D" id="2.60.200.20">
    <property type="match status" value="1"/>
</dbReference>